<accession>A0A024GS05</accession>
<organism evidence="1 2">
    <name type="scientific">Albugo candida</name>
    <dbReference type="NCBI Taxonomy" id="65357"/>
    <lineage>
        <taxon>Eukaryota</taxon>
        <taxon>Sar</taxon>
        <taxon>Stramenopiles</taxon>
        <taxon>Oomycota</taxon>
        <taxon>Peronosporomycetes</taxon>
        <taxon>Albuginales</taxon>
        <taxon>Albuginaceae</taxon>
        <taxon>Albugo</taxon>
    </lineage>
</organism>
<name>A0A024GS05_9STRA</name>
<dbReference type="EMBL" id="CAIX01000315">
    <property type="protein sequence ID" value="CCI49562.1"/>
    <property type="molecule type" value="Genomic_DNA"/>
</dbReference>
<evidence type="ECO:0000313" key="2">
    <source>
        <dbReference type="Proteomes" id="UP000053237"/>
    </source>
</evidence>
<comment type="caution">
    <text evidence="1">The sequence shown here is derived from an EMBL/GenBank/DDBJ whole genome shotgun (WGS) entry which is preliminary data.</text>
</comment>
<keyword evidence="2" id="KW-1185">Reference proteome</keyword>
<sequence length="129" mass="14859">MIDESSFAVTASVARLIVRNYEDDLKRFLCFAAVVGIVYNMRSQINQCVSLRFDSHCAFVIESIEQASKSARTLLFLLKPYRERVNSFKIWSFQVIYVVSLFIEVGVHMLNTGAQQCLQNFYLRVCETV</sequence>
<proteinExistence type="predicted"/>
<reference evidence="1 2" key="1">
    <citation type="submission" date="2012-05" db="EMBL/GenBank/DDBJ databases">
        <title>Recombination and specialization in a pathogen metapopulation.</title>
        <authorList>
            <person name="Gardiner A."/>
            <person name="Kemen E."/>
            <person name="Schultz-Larsen T."/>
            <person name="MacLean D."/>
            <person name="Van Oosterhout C."/>
            <person name="Jones J.D.G."/>
        </authorList>
    </citation>
    <scope>NUCLEOTIDE SEQUENCE [LARGE SCALE GENOMIC DNA]</scope>
    <source>
        <strain evidence="1 2">Ac Nc2</strain>
    </source>
</reference>
<protein>
    <submittedName>
        <fullName evidence="1">Uncharacterized protein</fullName>
    </submittedName>
</protein>
<dbReference type="Proteomes" id="UP000053237">
    <property type="component" value="Unassembled WGS sequence"/>
</dbReference>
<evidence type="ECO:0000313" key="1">
    <source>
        <dbReference type="EMBL" id="CCI49562.1"/>
    </source>
</evidence>
<gene>
    <name evidence="1" type="ORF">BN9_109170</name>
</gene>
<dbReference type="AlphaFoldDB" id="A0A024GS05"/>
<dbReference type="InParanoid" id="A0A024GS05"/>